<comment type="caution">
    <text evidence="2">The sequence shown here is derived from an EMBL/GenBank/DDBJ whole genome shotgun (WGS) entry which is preliminary data.</text>
</comment>
<name>A0A225VPM7_9STRA</name>
<protein>
    <submittedName>
        <fullName evidence="2">Uncharacterized protein</fullName>
    </submittedName>
</protein>
<evidence type="ECO:0000313" key="3">
    <source>
        <dbReference type="Proteomes" id="UP000198211"/>
    </source>
</evidence>
<dbReference type="OrthoDB" id="10598560at2759"/>
<sequence length="131" mass="14248">MPSMVLSTDGGIPVDYEEGELEDEGTSSSQPSDSKPAAGTRRVRQDEPDASSSKRPRSVRDAVPSTLEALAIVSDPSAITPDPPVIPSEQARYGRTISRNVIPWYVVSRIVDDAEAASKNFDPMTHQMRTY</sequence>
<feature type="compositionally biased region" description="Acidic residues" evidence="1">
    <location>
        <begin position="15"/>
        <end position="25"/>
    </location>
</feature>
<dbReference type="AlphaFoldDB" id="A0A225VPM7"/>
<organism evidence="2 3">
    <name type="scientific">Phytophthora megakarya</name>
    <dbReference type="NCBI Taxonomy" id="4795"/>
    <lineage>
        <taxon>Eukaryota</taxon>
        <taxon>Sar</taxon>
        <taxon>Stramenopiles</taxon>
        <taxon>Oomycota</taxon>
        <taxon>Peronosporomycetes</taxon>
        <taxon>Peronosporales</taxon>
        <taxon>Peronosporaceae</taxon>
        <taxon>Phytophthora</taxon>
    </lineage>
</organism>
<keyword evidence="3" id="KW-1185">Reference proteome</keyword>
<dbReference type="EMBL" id="NBNE01003795">
    <property type="protein sequence ID" value="OWZ06848.1"/>
    <property type="molecule type" value="Genomic_DNA"/>
</dbReference>
<feature type="region of interest" description="Disordered" evidence="1">
    <location>
        <begin position="1"/>
        <end position="63"/>
    </location>
</feature>
<evidence type="ECO:0000313" key="2">
    <source>
        <dbReference type="EMBL" id="OWZ06848.1"/>
    </source>
</evidence>
<dbReference type="Proteomes" id="UP000198211">
    <property type="component" value="Unassembled WGS sequence"/>
</dbReference>
<reference evidence="3" key="1">
    <citation type="submission" date="2017-03" db="EMBL/GenBank/DDBJ databases">
        <title>Phytopthora megakarya and P. palmivora, two closely related causual agents of cacao black pod achieved similar genome size and gene model numbers by different mechanisms.</title>
        <authorList>
            <person name="Ali S."/>
            <person name="Shao J."/>
            <person name="Larry D.J."/>
            <person name="Kronmiller B."/>
            <person name="Shen D."/>
            <person name="Strem M.D."/>
            <person name="Melnick R.L."/>
            <person name="Guiltinan M.J."/>
            <person name="Tyler B.M."/>
            <person name="Meinhardt L.W."/>
            <person name="Bailey B.A."/>
        </authorList>
    </citation>
    <scope>NUCLEOTIDE SEQUENCE [LARGE SCALE GENOMIC DNA]</scope>
    <source>
        <strain evidence="3">zdho120</strain>
    </source>
</reference>
<gene>
    <name evidence="2" type="ORF">PHMEG_00020847</name>
</gene>
<proteinExistence type="predicted"/>
<evidence type="ECO:0000256" key="1">
    <source>
        <dbReference type="SAM" id="MobiDB-lite"/>
    </source>
</evidence>
<accession>A0A225VPM7</accession>